<accession>A0AA37Q8C0</accession>
<dbReference type="Proteomes" id="UP001161325">
    <property type="component" value="Unassembled WGS sequence"/>
</dbReference>
<sequence>MKRQGLFVLAAAAGLAACDGFKEAMTAHVDTVAKAGSQELSVERLGQLMGRSPQIPLQRDVAKNLASLWVDYQLLGTAAAAGDSLADQKTIDDAVWAVVAQERIRKLGEQVLANVQSDTSNVSTRYANGELLAARHILVGFSNQPPQPNQQVPQAVKDSARRKAEAIRGQVTAANFQELARKNSTDAGSAANGGSLGIFPKGAMVQPFERALVALQPGQVSGLVETPFGYHIIYRPTFAEVAPQFTQAVGQRTRQVAESTYLAKLETDAKVEVKADAPLWTKAIAQDVDGHKDDDKVLATSSAGDLKASRVARWIGALPMGPQLRTQIQQAPDSVIKVFVKQLARNEVLLKQADSAKIQLDTTELANLRKSFVGAVTNMWSGLGVAPAALNDSAKSKADKERLAATRVETYLDRLTQQQAQFIEVPAPIEAALRSKYDFELNDKGLDRALERAAQVRASADSARAAGQPATAVPMPGAPGAAAPGAAPGGAAPAAPAPGAPQRP</sequence>
<evidence type="ECO:0000256" key="1">
    <source>
        <dbReference type="PROSITE-ProRule" id="PRU00278"/>
    </source>
</evidence>
<keyword evidence="1" id="KW-0413">Isomerase</keyword>
<feature type="compositionally biased region" description="Pro residues" evidence="2">
    <location>
        <begin position="495"/>
        <end position="504"/>
    </location>
</feature>
<keyword evidence="1" id="KW-0697">Rotamase</keyword>
<evidence type="ECO:0000259" key="3">
    <source>
        <dbReference type="PROSITE" id="PS50198"/>
    </source>
</evidence>
<feature type="region of interest" description="Disordered" evidence="2">
    <location>
        <begin position="460"/>
        <end position="504"/>
    </location>
</feature>
<protein>
    <recommendedName>
        <fullName evidence="3">PpiC domain-containing protein</fullName>
    </recommendedName>
</protein>
<evidence type="ECO:0000313" key="4">
    <source>
        <dbReference type="EMBL" id="GLC28134.1"/>
    </source>
</evidence>
<dbReference type="Gene3D" id="3.10.50.40">
    <property type="match status" value="1"/>
</dbReference>
<dbReference type="EMBL" id="BRXS01000007">
    <property type="protein sequence ID" value="GLC28134.1"/>
    <property type="molecule type" value="Genomic_DNA"/>
</dbReference>
<dbReference type="InterPro" id="IPR050245">
    <property type="entry name" value="PrsA_foldase"/>
</dbReference>
<dbReference type="PROSITE" id="PS50198">
    <property type="entry name" value="PPIC_PPIASE_2"/>
    <property type="match status" value="1"/>
</dbReference>
<dbReference type="InterPro" id="IPR000297">
    <property type="entry name" value="PPIase_PpiC"/>
</dbReference>
<gene>
    <name evidence="4" type="ORF">rosag_46470</name>
</gene>
<keyword evidence="5" id="KW-1185">Reference proteome</keyword>
<dbReference type="InterPro" id="IPR046357">
    <property type="entry name" value="PPIase_dom_sf"/>
</dbReference>
<dbReference type="Pfam" id="PF00639">
    <property type="entry name" value="Rotamase"/>
    <property type="match status" value="1"/>
</dbReference>
<evidence type="ECO:0000256" key="2">
    <source>
        <dbReference type="SAM" id="MobiDB-lite"/>
    </source>
</evidence>
<dbReference type="PANTHER" id="PTHR47245:SF2">
    <property type="entry name" value="PEPTIDYL-PROLYL CIS-TRANS ISOMERASE HP_0175-RELATED"/>
    <property type="match status" value="1"/>
</dbReference>
<organism evidence="4 5">
    <name type="scientific">Roseisolibacter agri</name>
    <dbReference type="NCBI Taxonomy" id="2014610"/>
    <lineage>
        <taxon>Bacteria</taxon>
        <taxon>Pseudomonadati</taxon>
        <taxon>Gemmatimonadota</taxon>
        <taxon>Gemmatimonadia</taxon>
        <taxon>Gemmatimonadales</taxon>
        <taxon>Gemmatimonadaceae</taxon>
        <taxon>Roseisolibacter</taxon>
    </lineage>
</organism>
<name>A0AA37Q8C0_9BACT</name>
<dbReference type="PROSITE" id="PS51257">
    <property type="entry name" value="PROKAR_LIPOPROTEIN"/>
    <property type="match status" value="1"/>
</dbReference>
<dbReference type="PANTHER" id="PTHR47245">
    <property type="entry name" value="PEPTIDYLPROLYL ISOMERASE"/>
    <property type="match status" value="1"/>
</dbReference>
<dbReference type="AlphaFoldDB" id="A0AA37Q8C0"/>
<dbReference type="GO" id="GO:0003755">
    <property type="term" value="F:peptidyl-prolyl cis-trans isomerase activity"/>
    <property type="evidence" value="ECO:0007669"/>
    <property type="project" value="UniProtKB-KW"/>
</dbReference>
<proteinExistence type="predicted"/>
<comment type="caution">
    <text evidence="4">The sequence shown here is derived from an EMBL/GenBank/DDBJ whole genome shotgun (WGS) entry which is preliminary data.</text>
</comment>
<dbReference type="RefSeq" id="WP_284352557.1">
    <property type="nucleotide sequence ID" value="NZ_BRXS01000007.1"/>
</dbReference>
<evidence type="ECO:0000313" key="5">
    <source>
        <dbReference type="Proteomes" id="UP001161325"/>
    </source>
</evidence>
<dbReference type="SUPFAM" id="SSF54534">
    <property type="entry name" value="FKBP-like"/>
    <property type="match status" value="1"/>
</dbReference>
<feature type="compositionally biased region" description="Low complexity" evidence="2">
    <location>
        <begin position="469"/>
        <end position="494"/>
    </location>
</feature>
<reference evidence="4" key="1">
    <citation type="submission" date="2022-08" db="EMBL/GenBank/DDBJ databases">
        <title>Draft genome sequencing of Roseisolibacter agri AW1220.</title>
        <authorList>
            <person name="Tobiishi Y."/>
            <person name="Tonouchi A."/>
        </authorList>
    </citation>
    <scope>NUCLEOTIDE SEQUENCE</scope>
    <source>
        <strain evidence="4">AW1220</strain>
    </source>
</reference>
<feature type="domain" description="PpiC" evidence="3">
    <location>
        <begin position="129"/>
        <end position="237"/>
    </location>
</feature>